<proteinExistence type="predicted"/>
<accession>A0A5E4TBM5</accession>
<sequence length="116" mass="12893">MVLFRQEAIGCREDIKRAGYVKRLNAVEYDDCNFSLCHRYPCPRAKNDPFFGRQFARNAAGSLSLTLGSFPQANAIAAKPDCRDDDWTGCKVLIGPPPNPAFIRYPPSSLPTENPS</sequence>
<protein>
    <submittedName>
        <fullName evidence="1">Uncharacterized protein</fullName>
    </submittedName>
</protein>
<organism evidence="1 2">
    <name type="scientific">Pandoraea cepalis</name>
    <dbReference type="NCBI Taxonomy" id="2508294"/>
    <lineage>
        <taxon>Bacteria</taxon>
        <taxon>Pseudomonadati</taxon>
        <taxon>Pseudomonadota</taxon>
        <taxon>Betaproteobacteria</taxon>
        <taxon>Burkholderiales</taxon>
        <taxon>Burkholderiaceae</taxon>
        <taxon>Pandoraea</taxon>
    </lineage>
</organism>
<reference evidence="1 2" key="1">
    <citation type="submission" date="2019-08" db="EMBL/GenBank/DDBJ databases">
        <authorList>
            <person name="Peeters C."/>
        </authorList>
    </citation>
    <scope>NUCLEOTIDE SEQUENCE [LARGE SCALE GENOMIC DNA]</scope>
    <source>
        <strain evidence="1 2">LMG 31107</strain>
    </source>
</reference>
<evidence type="ECO:0000313" key="2">
    <source>
        <dbReference type="Proteomes" id="UP000396788"/>
    </source>
</evidence>
<dbReference type="Proteomes" id="UP000396788">
    <property type="component" value="Unassembled WGS sequence"/>
</dbReference>
<dbReference type="AlphaFoldDB" id="A0A5E4TBM5"/>
<evidence type="ECO:0000313" key="1">
    <source>
        <dbReference type="EMBL" id="VVD84353.1"/>
    </source>
</evidence>
<name>A0A5E4TBM5_9BURK</name>
<gene>
    <name evidence="1" type="ORF">PCE31107_01294</name>
</gene>
<dbReference type="EMBL" id="CABPRY010000002">
    <property type="protein sequence ID" value="VVD84353.1"/>
    <property type="molecule type" value="Genomic_DNA"/>
</dbReference>